<dbReference type="Proteomes" id="UP001420932">
    <property type="component" value="Unassembled WGS sequence"/>
</dbReference>
<organism evidence="2 3">
    <name type="scientific">Stephania yunnanensis</name>
    <dbReference type="NCBI Taxonomy" id="152371"/>
    <lineage>
        <taxon>Eukaryota</taxon>
        <taxon>Viridiplantae</taxon>
        <taxon>Streptophyta</taxon>
        <taxon>Embryophyta</taxon>
        <taxon>Tracheophyta</taxon>
        <taxon>Spermatophyta</taxon>
        <taxon>Magnoliopsida</taxon>
        <taxon>Ranunculales</taxon>
        <taxon>Menispermaceae</taxon>
        <taxon>Menispermoideae</taxon>
        <taxon>Cissampelideae</taxon>
        <taxon>Stephania</taxon>
    </lineage>
</organism>
<name>A0AAP0K0D7_9MAGN</name>
<dbReference type="EMBL" id="JBBNAF010000005">
    <property type="protein sequence ID" value="KAK9142365.1"/>
    <property type="molecule type" value="Genomic_DNA"/>
</dbReference>
<sequence length="101" mass="11402">MTETYQKAIHDMRSTQDQSRPYTITGKEYGPHTRADAARKYRGGGVSTFMSTNIVNNVHADYQVSNINCFGRTLINFACVQTIINLGFYTGVWDELGYIIP</sequence>
<keyword evidence="3" id="KW-1185">Reference proteome</keyword>
<comment type="caution">
    <text evidence="2">The sequence shown here is derived from an EMBL/GenBank/DDBJ whole genome shotgun (WGS) entry which is preliminary data.</text>
</comment>
<evidence type="ECO:0000313" key="2">
    <source>
        <dbReference type="EMBL" id="KAK9142365.1"/>
    </source>
</evidence>
<protein>
    <submittedName>
        <fullName evidence="2">Uncharacterized protein</fullName>
    </submittedName>
</protein>
<reference evidence="2 3" key="1">
    <citation type="submission" date="2024-01" db="EMBL/GenBank/DDBJ databases">
        <title>Genome assemblies of Stephania.</title>
        <authorList>
            <person name="Yang L."/>
        </authorList>
    </citation>
    <scope>NUCLEOTIDE SEQUENCE [LARGE SCALE GENOMIC DNA]</scope>
    <source>
        <strain evidence="2">YNDBR</strain>
        <tissue evidence="2">Leaf</tissue>
    </source>
</reference>
<feature type="region of interest" description="Disordered" evidence="1">
    <location>
        <begin position="1"/>
        <end position="29"/>
    </location>
</feature>
<accession>A0AAP0K0D7</accession>
<dbReference type="AlphaFoldDB" id="A0AAP0K0D7"/>
<proteinExistence type="predicted"/>
<evidence type="ECO:0000256" key="1">
    <source>
        <dbReference type="SAM" id="MobiDB-lite"/>
    </source>
</evidence>
<evidence type="ECO:0000313" key="3">
    <source>
        <dbReference type="Proteomes" id="UP001420932"/>
    </source>
</evidence>
<gene>
    <name evidence="2" type="ORF">Syun_011765</name>
</gene>